<evidence type="ECO:0000313" key="2">
    <source>
        <dbReference type="Proteomes" id="UP000422881"/>
    </source>
</evidence>
<accession>A0A649V260</accession>
<proteinExistence type="predicted"/>
<reference evidence="1 2" key="1">
    <citation type="submission" date="2019-10" db="EMBL/GenBank/DDBJ databases">
        <authorList>
            <person name="Brinks E."/>
        </authorList>
    </citation>
    <scope>NUCLEOTIDE SEQUENCE [LARGE SCALE GENOMIC DNA]</scope>
</reference>
<dbReference type="Proteomes" id="UP000422881">
    <property type="component" value="Segment"/>
</dbReference>
<keyword evidence="2" id="KW-1185">Reference proteome</keyword>
<dbReference type="EMBL" id="MN552145">
    <property type="protein sequence ID" value="QGJ84917.1"/>
    <property type="molecule type" value="Genomic_DNA"/>
</dbReference>
<evidence type="ECO:0000313" key="1">
    <source>
        <dbReference type="EMBL" id="QGJ84917.1"/>
    </source>
</evidence>
<organism evidence="1 2">
    <name type="scientific">Lactococcus phage P1048</name>
    <dbReference type="NCBI Taxonomy" id="2662295"/>
    <lineage>
        <taxon>Viruses</taxon>
        <taxon>Duplodnaviria</taxon>
        <taxon>Heunggongvirae</taxon>
        <taxon>Uroviricota</taxon>
        <taxon>Caudoviricetes</taxon>
        <taxon>Audreyjarvisvirus</taxon>
        <taxon>Audreyjarvisvirus P1048</taxon>
    </lineage>
</organism>
<dbReference type="KEGG" id="vg:56137941"/>
<dbReference type="RefSeq" id="YP_009905555.1">
    <property type="nucleotide sequence ID" value="NC_049857.1"/>
</dbReference>
<sequence length="54" mass="6518">MKLKETTFCVCCKNYEVNLAYKFQKFEDQENIESTLTSGICYDCEFLFHFEEEK</sequence>
<protein>
    <submittedName>
        <fullName evidence="1">Uncharacterized protein</fullName>
    </submittedName>
</protein>
<name>A0A649V260_9CAUD</name>
<dbReference type="GeneID" id="56137941"/>